<evidence type="ECO:0000256" key="1">
    <source>
        <dbReference type="ARBA" id="ARBA00008853"/>
    </source>
</evidence>
<reference evidence="5" key="2">
    <citation type="journal article" date="2019" name="Curr. Biol.">
        <title>Chromatin organization in early land plants reveals an ancestral association between H3K27me3, transposons, and constitutive heterochromatin.</title>
        <authorList>
            <person name="Montgomery S.A."/>
            <person name="Tanizawa Y."/>
            <person name="Galik B."/>
            <person name="Wang N."/>
            <person name="Ito T."/>
            <person name="Mochizuki T."/>
            <person name="Akimcheva S."/>
            <person name="Bowman J."/>
            <person name="Cognat V."/>
            <person name="Drouard L."/>
            <person name="Ekker H."/>
            <person name="Houng S."/>
            <person name="Kohchi T."/>
            <person name="Lin S."/>
            <person name="Liu L.D."/>
            <person name="Nakamura Y."/>
            <person name="Valeeva L.R."/>
            <person name="Shakirov E.V."/>
            <person name="Shippen D.E."/>
            <person name="Wei W."/>
            <person name="Yagura M."/>
            <person name="Yamaoka S."/>
            <person name="Yamato K.T."/>
            <person name="Liu C."/>
            <person name="Berger F."/>
        </authorList>
    </citation>
    <scope>NUCLEOTIDE SEQUENCE [LARGE SCALE GENOMIC DNA]</scope>
    <source>
        <strain evidence="5">Tak-1</strain>
    </source>
</reference>
<dbReference type="PANTHER" id="PTHR10907">
    <property type="entry name" value="REGUCALCIN"/>
    <property type="match status" value="1"/>
</dbReference>
<dbReference type="GO" id="GO:0019853">
    <property type="term" value="P:L-ascorbic acid biosynthetic process"/>
    <property type="evidence" value="ECO:0007669"/>
    <property type="project" value="TreeGrafter"/>
</dbReference>
<organism evidence="6 7">
    <name type="scientific">Marchantia polymorpha subsp. ruderalis</name>
    <dbReference type="NCBI Taxonomy" id="1480154"/>
    <lineage>
        <taxon>Eukaryota</taxon>
        <taxon>Viridiplantae</taxon>
        <taxon>Streptophyta</taxon>
        <taxon>Embryophyta</taxon>
        <taxon>Marchantiophyta</taxon>
        <taxon>Marchantiopsida</taxon>
        <taxon>Marchantiidae</taxon>
        <taxon>Marchantiales</taxon>
        <taxon>Marchantiaceae</taxon>
        <taxon>Marchantia</taxon>
    </lineage>
</organism>
<evidence type="ECO:0000313" key="6">
    <source>
        <dbReference type="EMBL" id="OAE27589.1"/>
    </source>
</evidence>
<dbReference type="EMBL" id="AP019870">
    <property type="protein sequence ID" value="BBN11985.1"/>
    <property type="molecule type" value="Genomic_DNA"/>
</dbReference>
<name>A0A176W3I4_MARPO</name>
<dbReference type="Proteomes" id="UP001162541">
    <property type="component" value="Chromosome 5"/>
</dbReference>
<keyword evidence="3" id="KW-0479">Metal-binding</keyword>
<keyword evidence="7" id="KW-1185">Reference proteome</keyword>
<evidence type="ECO:0000256" key="3">
    <source>
        <dbReference type="PIRSR" id="PIRSR605511-2"/>
    </source>
</evidence>
<accession>A0A176W3I4</accession>
<dbReference type="SUPFAM" id="SSF63829">
    <property type="entry name" value="Calcium-dependent phosphotriesterase"/>
    <property type="match status" value="1"/>
</dbReference>
<evidence type="ECO:0000256" key="2">
    <source>
        <dbReference type="PIRSR" id="PIRSR605511-1"/>
    </source>
</evidence>
<dbReference type="InterPro" id="IPR005511">
    <property type="entry name" value="SMP-30"/>
</dbReference>
<dbReference type="PANTHER" id="PTHR10907:SF65">
    <property type="entry name" value="ALDONOLACTONASE"/>
    <property type="match status" value="1"/>
</dbReference>
<protein>
    <recommendedName>
        <fullName evidence="4">SMP-30/Gluconolactonase/LRE-like region domain-containing protein</fullName>
    </recommendedName>
</protein>
<dbReference type="EMBL" id="LVLJ01001861">
    <property type="protein sequence ID" value="OAE27589.1"/>
    <property type="molecule type" value="Genomic_DNA"/>
</dbReference>
<evidence type="ECO:0000313" key="5">
    <source>
        <dbReference type="EMBL" id="BBN11985.1"/>
    </source>
</evidence>
<dbReference type="GO" id="GO:0004341">
    <property type="term" value="F:gluconolactonase activity"/>
    <property type="evidence" value="ECO:0007669"/>
    <property type="project" value="TreeGrafter"/>
</dbReference>
<dbReference type="InterPro" id="IPR011042">
    <property type="entry name" value="6-blade_b-propeller_TolB-like"/>
</dbReference>
<dbReference type="InterPro" id="IPR013658">
    <property type="entry name" value="SGL"/>
</dbReference>
<dbReference type="Proteomes" id="UP000077202">
    <property type="component" value="Unassembled WGS sequence"/>
</dbReference>
<feature type="binding site" evidence="3">
    <location>
        <position position="158"/>
    </location>
    <ligand>
        <name>a divalent metal cation</name>
        <dbReference type="ChEBI" id="CHEBI:60240"/>
    </ligand>
</feature>
<evidence type="ECO:0000313" key="7">
    <source>
        <dbReference type="Proteomes" id="UP000077202"/>
    </source>
</evidence>
<comment type="similarity">
    <text evidence="1">Belongs to the SMP-30/CGR1 family.</text>
</comment>
<feature type="active site" description="Proton donor/acceptor" evidence="2">
    <location>
        <position position="209"/>
    </location>
</feature>
<feature type="domain" description="SMP-30/Gluconolactonase/LRE-like region" evidence="4">
    <location>
        <begin position="24"/>
        <end position="268"/>
    </location>
</feature>
<feature type="binding site" evidence="3">
    <location>
        <position position="111"/>
    </location>
    <ligand>
        <name>substrate</name>
    </ligand>
</feature>
<evidence type="ECO:0000313" key="8">
    <source>
        <dbReference type="Proteomes" id="UP001162541"/>
    </source>
</evidence>
<feature type="binding site" evidence="3">
    <location>
        <position position="109"/>
    </location>
    <ligand>
        <name>substrate</name>
    </ligand>
</feature>
<reference evidence="8" key="3">
    <citation type="journal article" date="2020" name="Curr. Biol.">
        <title>Chromatin organization in early land plants reveals an ancestral association between H3K27me3, transposons, and constitutive heterochromatin.</title>
        <authorList>
            <person name="Montgomery S.A."/>
            <person name="Tanizawa Y."/>
            <person name="Galik B."/>
            <person name="Wang N."/>
            <person name="Ito T."/>
            <person name="Mochizuki T."/>
            <person name="Akimcheva S."/>
            <person name="Bowman J.L."/>
            <person name="Cognat V."/>
            <person name="Marechal-Drouard L."/>
            <person name="Ekker H."/>
            <person name="Hong S.F."/>
            <person name="Kohchi T."/>
            <person name="Lin S.S."/>
            <person name="Liu L.D."/>
            <person name="Nakamura Y."/>
            <person name="Valeeva L.R."/>
            <person name="Shakirov E.V."/>
            <person name="Shippen D.E."/>
            <person name="Wei W.L."/>
            <person name="Yagura M."/>
            <person name="Yamaoka S."/>
            <person name="Yamato K.T."/>
            <person name="Liu C."/>
            <person name="Berger F."/>
        </authorList>
    </citation>
    <scope>NUCLEOTIDE SEQUENCE [LARGE SCALE GENOMIC DNA]</scope>
    <source>
        <strain evidence="8">Tak-1</strain>
    </source>
</reference>
<keyword evidence="3" id="KW-0862">Zinc</keyword>
<dbReference type="GO" id="GO:0005509">
    <property type="term" value="F:calcium ion binding"/>
    <property type="evidence" value="ECO:0007669"/>
    <property type="project" value="TreeGrafter"/>
</dbReference>
<dbReference type="PRINTS" id="PR01790">
    <property type="entry name" value="SMP30FAMILY"/>
</dbReference>
<dbReference type="Gene3D" id="2.120.10.30">
    <property type="entry name" value="TolB, C-terminal domain"/>
    <property type="match status" value="1"/>
</dbReference>
<evidence type="ECO:0000259" key="4">
    <source>
        <dbReference type="Pfam" id="PF08450"/>
    </source>
</evidence>
<dbReference type="SMR" id="A0A176W3I4"/>
<comment type="cofactor">
    <cofactor evidence="3">
        <name>Zn(2+)</name>
        <dbReference type="ChEBI" id="CHEBI:29105"/>
    </cofactor>
    <text evidence="3">Binds 1 divalent metal cation per subunit.</text>
</comment>
<dbReference type="Pfam" id="PF08450">
    <property type="entry name" value="SGL"/>
    <property type="match status" value="1"/>
</dbReference>
<reference evidence="6 7" key="1">
    <citation type="submission" date="2016-03" db="EMBL/GenBank/DDBJ databases">
        <title>Mechanisms controlling the formation of the plant cell surface in tip-growing cells are functionally conserved among land plants.</title>
        <authorList>
            <person name="Honkanen S."/>
            <person name="Jones V.A."/>
            <person name="Morieri G."/>
            <person name="Champion C."/>
            <person name="Hetherington A.J."/>
            <person name="Kelly S."/>
            <person name="Saint-Marcoux D."/>
            <person name="Proust H."/>
            <person name="Prescott H."/>
            <person name="Dolan L."/>
        </authorList>
    </citation>
    <scope>NUCLEOTIDE SEQUENCE [LARGE SCALE GENOMIC DNA]</scope>
    <source>
        <strain evidence="7">cv. Tak-1 and cv. Tak-2</strain>
        <tissue evidence="6">Whole gametophyte</tissue>
    </source>
</reference>
<sequence>MVMEEEDEESHEVFRFYSAHADVGKSGIWDPQKHKYYYCDITQGTFHVLDLIDMSREDHTVGLQIGAMALIEGGSGLVMAVRDGFGIWDFDKKTFQLTATPFGINSGWRMNDGNVDSRGRFWAGRLFDTDETQPGMIYRLELDGKTATPIIDGICCTNGLLWSPDNKRMYCGDSTHKKIYVWDYEEESGTPSNQRLFFDTAGYFSGVPDGANIDSQGYLWVCFFDGSKLVRISPEAKVDRIYNMPVKRPTQPIWFGEKLDQLLITSASKGVNTRIWPESGNVLKLHAGVRGQLKNKFKLLSSPPNPGHQFAIDLHIKGTIAALRSFL</sequence>
<proteinExistence type="inferred from homology"/>
<feature type="binding site" evidence="3">
    <location>
        <position position="209"/>
    </location>
    <ligand>
        <name>a divalent metal cation</name>
        <dbReference type="ChEBI" id="CHEBI:60240"/>
    </ligand>
</feature>
<dbReference type="AlphaFoldDB" id="A0A176W3I4"/>
<gene>
    <name evidence="6" type="ORF">AXG93_492s1050</name>
    <name evidence="5" type="ORF">Mp_5g16540</name>
</gene>